<protein>
    <recommendedName>
        <fullName evidence="3">NB-ARC domain-containing protein</fullName>
    </recommendedName>
</protein>
<dbReference type="SUPFAM" id="SSF52540">
    <property type="entry name" value="P-loop containing nucleoside triphosphate hydrolases"/>
    <property type="match status" value="1"/>
</dbReference>
<comment type="caution">
    <text evidence="1">The sequence shown here is derived from an EMBL/GenBank/DDBJ whole genome shotgun (WGS) entry which is preliminary data.</text>
</comment>
<organism evidence="1 2">
    <name type="scientific">Vermiconidia calcicola</name>
    <dbReference type="NCBI Taxonomy" id="1690605"/>
    <lineage>
        <taxon>Eukaryota</taxon>
        <taxon>Fungi</taxon>
        <taxon>Dikarya</taxon>
        <taxon>Ascomycota</taxon>
        <taxon>Pezizomycotina</taxon>
        <taxon>Dothideomycetes</taxon>
        <taxon>Dothideomycetidae</taxon>
        <taxon>Mycosphaerellales</taxon>
        <taxon>Extremaceae</taxon>
        <taxon>Vermiconidia</taxon>
    </lineage>
</organism>
<sequence length="134" mass="14976">MLRNFSVPKNKYFEVPHLLSTVFTGRDEDLRCLTASFAPTSPSHAGSQRRFVLFGLGGSGKAQICLKYIEYQQEKYWDIFWVDASTDESIQQSFIQLALMLQVDENVDGVKQTLANSSEVCSKCSTTPTIPISA</sequence>
<reference evidence="1 2" key="1">
    <citation type="submission" date="2023-06" db="EMBL/GenBank/DDBJ databases">
        <title>Black Yeasts Isolated from many extreme environments.</title>
        <authorList>
            <person name="Coleine C."/>
            <person name="Stajich J.E."/>
            <person name="Selbmann L."/>
        </authorList>
    </citation>
    <scope>NUCLEOTIDE SEQUENCE [LARGE SCALE GENOMIC DNA]</scope>
    <source>
        <strain evidence="1 2">CCFEE 5887</strain>
    </source>
</reference>
<accession>A0AAV9PPG2</accession>
<gene>
    <name evidence="1" type="ORF">LTR25_011236</name>
</gene>
<proteinExistence type="predicted"/>
<keyword evidence="2" id="KW-1185">Reference proteome</keyword>
<dbReference type="InterPro" id="IPR027417">
    <property type="entry name" value="P-loop_NTPase"/>
</dbReference>
<dbReference type="Gene3D" id="3.40.50.300">
    <property type="entry name" value="P-loop containing nucleotide triphosphate hydrolases"/>
    <property type="match status" value="1"/>
</dbReference>
<evidence type="ECO:0008006" key="3">
    <source>
        <dbReference type="Google" id="ProtNLM"/>
    </source>
</evidence>
<name>A0AAV9PPG2_9PEZI</name>
<dbReference type="EMBL" id="JAXLQG010000111">
    <property type="protein sequence ID" value="KAK5527386.1"/>
    <property type="molecule type" value="Genomic_DNA"/>
</dbReference>
<dbReference type="Proteomes" id="UP001345827">
    <property type="component" value="Unassembled WGS sequence"/>
</dbReference>
<evidence type="ECO:0000313" key="2">
    <source>
        <dbReference type="Proteomes" id="UP001345827"/>
    </source>
</evidence>
<dbReference type="AlphaFoldDB" id="A0AAV9PPG2"/>
<evidence type="ECO:0000313" key="1">
    <source>
        <dbReference type="EMBL" id="KAK5527386.1"/>
    </source>
</evidence>